<dbReference type="InterPro" id="IPR000924">
    <property type="entry name" value="Glu/Gln-tRNA-synth"/>
</dbReference>
<dbReference type="InterPro" id="IPR014729">
    <property type="entry name" value="Rossmann-like_a/b/a_fold"/>
</dbReference>
<protein>
    <recommendedName>
        <fullName evidence="7">Glutamate--tRNA ligase</fullName>
        <ecNumber evidence="7">6.1.1.17</ecNumber>
    </recommendedName>
    <alternativeName>
        <fullName evidence="7">Glutamyl-tRNA synthetase</fullName>
        <shortName evidence="7">GluRS</shortName>
    </alternativeName>
</protein>
<proteinExistence type="inferred from homology"/>
<comment type="function">
    <text evidence="7">Catalyzes the attachment of glutamate to tRNA(Glu) in a two-step reaction: glutamate is first activated by ATP to form Glu-AMP and then transferred to the acceptor end of tRNA(Glu).</text>
</comment>
<dbReference type="GO" id="GO:0004818">
    <property type="term" value="F:glutamate-tRNA ligase activity"/>
    <property type="evidence" value="ECO:0007669"/>
    <property type="project" value="UniProtKB-UniRule"/>
</dbReference>
<evidence type="ECO:0000259" key="9">
    <source>
        <dbReference type="Pfam" id="PF19269"/>
    </source>
</evidence>
<evidence type="ECO:0000256" key="7">
    <source>
        <dbReference type="HAMAP-Rule" id="MF_00022"/>
    </source>
</evidence>
<dbReference type="InterPro" id="IPR049940">
    <property type="entry name" value="GluQ/Sye"/>
</dbReference>
<evidence type="ECO:0000256" key="5">
    <source>
        <dbReference type="ARBA" id="ARBA00022917"/>
    </source>
</evidence>
<dbReference type="EC" id="6.1.1.17" evidence="7"/>
<dbReference type="Gene3D" id="1.10.10.350">
    <property type="match status" value="1"/>
</dbReference>
<evidence type="ECO:0000313" key="10">
    <source>
        <dbReference type="EMBL" id="RZO75207.1"/>
    </source>
</evidence>
<dbReference type="PRINTS" id="PR00987">
    <property type="entry name" value="TRNASYNTHGLU"/>
</dbReference>
<dbReference type="GO" id="GO:0006424">
    <property type="term" value="P:glutamyl-tRNA aminoacylation"/>
    <property type="evidence" value="ECO:0007669"/>
    <property type="project" value="UniProtKB-UniRule"/>
</dbReference>
<evidence type="ECO:0000256" key="3">
    <source>
        <dbReference type="ARBA" id="ARBA00022741"/>
    </source>
</evidence>
<keyword evidence="5 7" id="KW-0648">Protein biosynthesis</keyword>
<dbReference type="PROSITE" id="PS00178">
    <property type="entry name" value="AA_TRNA_LIGASE_I"/>
    <property type="match status" value="1"/>
</dbReference>
<dbReference type="Proteomes" id="UP000320404">
    <property type="component" value="Unassembled WGS sequence"/>
</dbReference>
<dbReference type="InterPro" id="IPR020058">
    <property type="entry name" value="Glu/Gln-tRNA-synth_Ib_cat-dom"/>
</dbReference>
<dbReference type="PANTHER" id="PTHR43311:SF2">
    <property type="entry name" value="GLUTAMATE--TRNA LIGASE, MITOCHONDRIAL-RELATED"/>
    <property type="match status" value="1"/>
</dbReference>
<evidence type="ECO:0000259" key="8">
    <source>
        <dbReference type="Pfam" id="PF00749"/>
    </source>
</evidence>
<dbReference type="CDD" id="cd00808">
    <property type="entry name" value="GluRS_core"/>
    <property type="match status" value="1"/>
</dbReference>
<comment type="catalytic activity">
    <reaction evidence="7">
        <text>tRNA(Glu) + L-glutamate + ATP = L-glutamyl-tRNA(Glu) + AMP + diphosphate</text>
        <dbReference type="Rhea" id="RHEA:23540"/>
        <dbReference type="Rhea" id="RHEA-COMP:9663"/>
        <dbReference type="Rhea" id="RHEA-COMP:9680"/>
        <dbReference type="ChEBI" id="CHEBI:29985"/>
        <dbReference type="ChEBI" id="CHEBI:30616"/>
        <dbReference type="ChEBI" id="CHEBI:33019"/>
        <dbReference type="ChEBI" id="CHEBI:78442"/>
        <dbReference type="ChEBI" id="CHEBI:78520"/>
        <dbReference type="ChEBI" id="CHEBI:456215"/>
        <dbReference type="EC" id="6.1.1.17"/>
    </reaction>
</comment>
<keyword evidence="3 7" id="KW-0547">Nucleotide-binding</keyword>
<dbReference type="NCBIfam" id="TIGR00464">
    <property type="entry name" value="gltX_bact"/>
    <property type="match status" value="1"/>
</dbReference>
<dbReference type="HAMAP" id="MF_00022">
    <property type="entry name" value="Glu_tRNA_synth_type1"/>
    <property type="match status" value="1"/>
</dbReference>
<feature type="domain" description="Glutamyl/glutaminyl-tRNA synthetase class Ib catalytic" evidence="8">
    <location>
        <begin position="4"/>
        <end position="320"/>
    </location>
</feature>
<evidence type="ECO:0000256" key="1">
    <source>
        <dbReference type="ARBA" id="ARBA00007894"/>
    </source>
</evidence>
<dbReference type="GO" id="GO:0008270">
    <property type="term" value="F:zinc ion binding"/>
    <property type="evidence" value="ECO:0007669"/>
    <property type="project" value="InterPro"/>
</dbReference>
<dbReference type="GO" id="GO:0000049">
    <property type="term" value="F:tRNA binding"/>
    <property type="evidence" value="ECO:0007669"/>
    <property type="project" value="InterPro"/>
</dbReference>
<accession>A0A520RYE4</accession>
<evidence type="ECO:0000256" key="2">
    <source>
        <dbReference type="ARBA" id="ARBA00022598"/>
    </source>
</evidence>
<comment type="similarity">
    <text evidence="1 7">Belongs to the class-I aminoacyl-tRNA synthetase family. Glutamate--tRNA ligase type 1 subfamily.</text>
</comment>
<comment type="caution">
    <text evidence="7">Lacks conserved residue(s) required for the propagation of feature annotation.</text>
</comment>
<evidence type="ECO:0000313" key="11">
    <source>
        <dbReference type="Proteomes" id="UP000320404"/>
    </source>
</evidence>
<dbReference type="GO" id="GO:0005524">
    <property type="term" value="F:ATP binding"/>
    <property type="evidence" value="ECO:0007669"/>
    <property type="project" value="UniProtKB-UniRule"/>
</dbReference>
<gene>
    <name evidence="7" type="primary">gltX</name>
    <name evidence="10" type="ORF">EVA69_04620</name>
</gene>
<dbReference type="Gene3D" id="3.40.50.620">
    <property type="entry name" value="HUPs"/>
    <property type="match status" value="1"/>
</dbReference>
<keyword evidence="7" id="KW-0963">Cytoplasm</keyword>
<dbReference type="GO" id="GO:0005829">
    <property type="term" value="C:cytosol"/>
    <property type="evidence" value="ECO:0007669"/>
    <property type="project" value="TreeGrafter"/>
</dbReference>
<keyword evidence="2 7" id="KW-0436">Ligase</keyword>
<feature type="short sequence motif" description="'KMSKS' region" evidence="7">
    <location>
        <begin position="251"/>
        <end position="255"/>
    </location>
</feature>
<feature type="domain" description="Aminoacyl-tRNA synthetase class I anticodon-binding" evidence="9">
    <location>
        <begin position="336"/>
        <end position="472"/>
    </location>
</feature>
<dbReference type="FunFam" id="3.40.50.620:FF:000045">
    <property type="entry name" value="Glutamate--tRNA ligase, mitochondrial"/>
    <property type="match status" value="1"/>
</dbReference>
<feature type="short sequence motif" description="'HIGH' region" evidence="7">
    <location>
        <begin position="10"/>
        <end position="20"/>
    </location>
</feature>
<comment type="subunit">
    <text evidence="7">Monomer.</text>
</comment>
<dbReference type="InterPro" id="IPR001412">
    <property type="entry name" value="aa-tRNA-synth_I_CS"/>
</dbReference>
<name>A0A520RYE4_9GAMM</name>
<dbReference type="EMBL" id="SHAH01000065">
    <property type="protein sequence ID" value="RZO75207.1"/>
    <property type="molecule type" value="Genomic_DNA"/>
</dbReference>
<dbReference type="SUPFAM" id="SSF48163">
    <property type="entry name" value="An anticodon-binding domain of class I aminoacyl-tRNA synthetases"/>
    <property type="match status" value="1"/>
</dbReference>
<evidence type="ECO:0000256" key="6">
    <source>
        <dbReference type="ARBA" id="ARBA00023146"/>
    </source>
</evidence>
<keyword evidence="6 7" id="KW-0030">Aminoacyl-tRNA synthetase</keyword>
<dbReference type="InterPro" id="IPR008925">
    <property type="entry name" value="aa_tRNA-synth_I_cd-bd_sf"/>
</dbReference>
<keyword evidence="4 7" id="KW-0067">ATP-binding</keyword>
<comment type="caution">
    <text evidence="10">The sequence shown here is derived from an EMBL/GenBank/DDBJ whole genome shotgun (WGS) entry which is preliminary data.</text>
</comment>
<comment type="subcellular location">
    <subcellularLocation>
        <location evidence="7">Cytoplasm</location>
    </subcellularLocation>
</comment>
<dbReference type="InterPro" id="IPR020751">
    <property type="entry name" value="aa-tRNA-synth_I_codon-bd_sub2"/>
</dbReference>
<dbReference type="Pfam" id="PF00749">
    <property type="entry name" value="tRNA-synt_1c"/>
    <property type="match status" value="1"/>
</dbReference>
<evidence type="ECO:0000256" key="4">
    <source>
        <dbReference type="ARBA" id="ARBA00022840"/>
    </source>
</evidence>
<organism evidence="10 11">
    <name type="scientific">OM182 bacterium</name>
    <dbReference type="NCBI Taxonomy" id="2510334"/>
    <lineage>
        <taxon>Bacteria</taxon>
        <taxon>Pseudomonadati</taxon>
        <taxon>Pseudomonadota</taxon>
        <taxon>Gammaproteobacteria</taxon>
        <taxon>OMG group</taxon>
        <taxon>OM182 clade</taxon>
    </lineage>
</organism>
<feature type="binding site" evidence="7">
    <location>
        <position position="254"/>
    </location>
    <ligand>
        <name>ATP</name>
        <dbReference type="ChEBI" id="CHEBI:30616"/>
    </ligand>
</feature>
<sequence>MPDVKTRIAPSPTGDPHVGTAYIALFNRCFAHQHGGSFLLRIEDTDQQRSTGKSEQDILNALSWLGLSWDEGPDVGGDSGPYRQSQRTAIYREHIQHLLDKELAFPCFCSSDRLTELRREQMVAKQTPGYDGHCLQLEPGERKRRMDSGEAHVIRMVVPREGDCRFDDMLRGEVSINWAQVDMQVLIKSDGLPTYHFANVVDDHLMGVTHVIRGEEWINSVPKHALLYEYFDWESPTFCHMPLLRNPDKSKLSKRKNPTSINYYQDMGYLPEALVNYLGMMGWSMPGGEEKFSLAEMEAAFDISRVSLGGPIFDIEKLDWLNGRYLREDLNDADFASRFVVWASKDDRLHKIIPLIKPRVERFSDVVGLASQFIDGVVPLTPAQFEHKALSQDQCLRILQFSLWRLESLSEWDRDAIETAMQTLAAQLDLKIRDFLFPLFVAISGKAVSTSIMDSLAILGLDVARARLRNALSVLGGVSKKLAKNLDKEYRVLGQAEQPD</sequence>
<dbReference type="InterPro" id="IPR033910">
    <property type="entry name" value="GluRS_core"/>
</dbReference>
<dbReference type="Pfam" id="PF19269">
    <property type="entry name" value="Anticodon_2"/>
    <property type="match status" value="1"/>
</dbReference>
<reference evidence="10 11" key="1">
    <citation type="submission" date="2019-02" db="EMBL/GenBank/DDBJ databases">
        <title>Prokaryotic population dynamics and viral predation in marine succession experiment using metagenomics: the confinement effect.</title>
        <authorList>
            <person name="Haro-Moreno J.M."/>
            <person name="Rodriguez-Valera F."/>
            <person name="Lopez-Perez M."/>
        </authorList>
    </citation>
    <scope>NUCLEOTIDE SEQUENCE [LARGE SCALE GENOMIC DNA]</scope>
    <source>
        <strain evidence="10">MED-G158</strain>
    </source>
</reference>
<dbReference type="InterPro" id="IPR045462">
    <property type="entry name" value="aa-tRNA-synth_I_cd-bd"/>
</dbReference>
<dbReference type="AlphaFoldDB" id="A0A520RYE4"/>
<dbReference type="InterPro" id="IPR004527">
    <property type="entry name" value="Glu-tRNA-ligase_bac/mito"/>
</dbReference>
<dbReference type="SUPFAM" id="SSF52374">
    <property type="entry name" value="Nucleotidylyl transferase"/>
    <property type="match status" value="1"/>
</dbReference>
<dbReference type="PANTHER" id="PTHR43311">
    <property type="entry name" value="GLUTAMATE--TRNA LIGASE"/>
    <property type="match status" value="1"/>
</dbReference>